<name>A0AA38F9Q9_TAXCH</name>
<dbReference type="InterPro" id="IPR050148">
    <property type="entry name" value="Terpene_synthase-like"/>
</dbReference>
<dbReference type="EMBL" id="JAHRHJ020000010">
    <property type="protein sequence ID" value="KAH9297639.1"/>
    <property type="molecule type" value="Genomic_DNA"/>
</dbReference>
<accession>A0AA38F9Q9</accession>
<dbReference type="PANTHER" id="PTHR31739">
    <property type="entry name" value="ENT-COPALYL DIPHOSPHATE SYNTHASE, CHLOROPLASTIC"/>
    <property type="match status" value="1"/>
</dbReference>
<protein>
    <recommendedName>
        <fullName evidence="5">Terpene synthase metal-binding domain-containing protein</fullName>
    </recommendedName>
</protein>
<dbReference type="InterPro" id="IPR005630">
    <property type="entry name" value="Terpene_synthase_metal-bd"/>
</dbReference>
<reference evidence="6 7" key="1">
    <citation type="journal article" date="2021" name="Nat. Plants">
        <title>The Taxus genome provides insights into paclitaxel biosynthesis.</title>
        <authorList>
            <person name="Xiong X."/>
            <person name="Gou J."/>
            <person name="Liao Q."/>
            <person name="Li Y."/>
            <person name="Zhou Q."/>
            <person name="Bi G."/>
            <person name="Li C."/>
            <person name="Du R."/>
            <person name="Wang X."/>
            <person name="Sun T."/>
            <person name="Guo L."/>
            <person name="Liang H."/>
            <person name="Lu P."/>
            <person name="Wu Y."/>
            <person name="Zhang Z."/>
            <person name="Ro D.K."/>
            <person name="Shang Y."/>
            <person name="Huang S."/>
            <person name="Yan J."/>
        </authorList>
    </citation>
    <scope>NUCLEOTIDE SEQUENCE [LARGE SCALE GENOMIC DNA]</scope>
    <source>
        <strain evidence="6">Ta-2019</strain>
    </source>
</reference>
<proteinExistence type="predicted"/>
<keyword evidence="4" id="KW-0456">Lyase</keyword>
<organism evidence="6 7">
    <name type="scientific">Taxus chinensis</name>
    <name type="common">Chinese yew</name>
    <name type="synonym">Taxus wallichiana var. chinensis</name>
    <dbReference type="NCBI Taxonomy" id="29808"/>
    <lineage>
        <taxon>Eukaryota</taxon>
        <taxon>Viridiplantae</taxon>
        <taxon>Streptophyta</taxon>
        <taxon>Embryophyta</taxon>
        <taxon>Tracheophyta</taxon>
        <taxon>Spermatophyta</taxon>
        <taxon>Pinopsida</taxon>
        <taxon>Pinidae</taxon>
        <taxon>Conifers II</taxon>
        <taxon>Cupressales</taxon>
        <taxon>Taxaceae</taxon>
        <taxon>Taxus</taxon>
    </lineage>
</organism>
<sequence>WDPSLANVLPQYMKIVYKVFYETVDENARDTKKTQGRDMHDYIRKAWEVYIDSMMREAEWINVGYIPTLREYLDNGKVSSGIRITVLPSILLLDALLTEKVLSEIDYPSRFEELLGLTFRLRGDLKTFK</sequence>
<feature type="non-terminal residue" evidence="6">
    <location>
        <position position="129"/>
    </location>
</feature>
<keyword evidence="2" id="KW-0479">Metal-binding</keyword>
<evidence type="ECO:0000256" key="3">
    <source>
        <dbReference type="ARBA" id="ARBA00022842"/>
    </source>
</evidence>
<dbReference type="Pfam" id="PF03936">
    <property type="entry name" value="Terpene_synth_C"/>
    <property type="match status" value="1"/>
</dbReference>
<feature type="non-terminal residue" evidence="6">
    <location>
        <position position="1"/>
    </location>
</feature>
<dbReference type="AlphaFoldDB" id="A0AA38F9Q9"/>
<dbReference type="GO" id="GO:0010333">
    <property type="term" value="F:terpene synthase activity"/>
    <property type="evidence" value="ECO:0007669"/>
    <property type="project" value="InterPro"/>
</dbReference>
<gene>
    <name evidence="6" type="ORF">KI387_029321</name>
</gene>
<dbReference type="GO" id="GO:0016102">
    <property type="term" value="P:diterpenoid biosynthetic process"/>
    <property type="evidence" value="ECO:0007669"/>
    <property type="project" value="TreeGrafter"/>
</dbReference>
<evidence type="ECO:0000256" key="2">
    <source>
        <dbReference type="ARBA" id="ARBA00022723"/>
    </source>
</evidence>
<keyword evidence="3" id="KW-0460">Magnesium</keyword>
<dbReference type="SUPFAM" id="SSF48576">
    <property type="entry name" value="Terpenoid synthases"/>
    <property type="match status" value="1"/>
</dbReference>
<evidence type="ECO:0000313" key="6">
    <source>
        <dbReference type="EMBL" id="KAH9297639.1"/>
    </source>
</evidence>
<evidence type="ECO:0000256" key="4">
    <source>
        <dbReference type="ARBA" id="ARBA00023239"/>
    </source>
</evidence>
<dbReference type="Gene3D" id="1.10.600.10">
    <property type="entry name" value="Farnesyl Diphosphate Synthase"/>
    <property type="match status" value="1"/>
</dbReference>
<dbReference type="OMA" id="MPLHEYQ"/>
<dbReference type="InterPro" id="IPR008949">
    <property type="entry name" value="Isoprenoid_synthase_dom_sf"/>
</dbReference>
<comment type="cofactor">
    <cofactor evidence="1">
        <name>Mg(2+)</name>
        <dbReference type="ChEBI" id="CHEBI:18420"/>
    </cofactor>
</comment>
<dbReference type="GO" id="GO:0000287">
    <property type="term" value="F:magnesium ion binding"/>
    <property type="evidence" value="ECO:0007669"/>
    <property type="project" value="InterPro"/>
</dbReference>
<dbReference type="PANTHER" id="PTHR31739:SF4">
    <property type="entry name" value="ENT-COPALYL DIPHOSPHATE SYNTHASE, CHLOROPLASTIC"/>
    <property type="match status" value="1"/>
</dbReference>
<feature type="domain" description="Terpene synthase metal-binding" evidence="5">
    <location>
        <begin position="1"/>
        <end position="129"/>
    </location>
</feature>
<evidence type="ECO:0000313" key="7">
    <source>
        <dbReference type="Proteomes" id="UP000824469"/>
    </source>
</evidence>
<evidence type="ECO:0000259" key="5">
    <source>
        <dbReference type="Pfam" id="PF03936"/>
    </source>
</evidence>
<dbReference type="Proteomes" id="UP000824469">
    <property type="component" value="Unassembled WGS sequence"/>
</dbReference>
<evidence type="ECO:0000256" key="1">
    <source>
        <dbReference type="ARBA" id="ARBA00001946"/>
    </source>
</evidence>
<keyword evidence="7" id="KW-1185">Reference proteome</keyword>
<comment type="caution">
    <text evidence="6">The sequence shown here is derived from an EMBL/GenBank/DDBJ whole genome shotgun (WGS) entry which is preliminary data.</text>
</comment>